<comment type="caution">
    <text evidence="1">The sequence shown here is derived from an EMBL/GenBank/DDBJ whole genome shotgun (WGS) entry which is preliminary data.</text>
</comment>
<reference evidence="1" key="1">
    <citation type="submission" date="2019-05" db="EMBL/GenBank/DDBJ databases">
        <title>The de novo reference genome and transcriptome assemblies of the wild tomato species Solanum chilense.</title>
        <authorList>
            <person name="Stam R."/>
            <person name="Nosenko T."/>
            <person name="Hoerger A.C."/>
            <person name="Stephan W."/>
            <person name="Seidel M.A."/>
            <person name="Kuhn J.M.M."/>
            <person name="Haberer G."/>
            <person name="Tellier A."/>
        </authorList>
    </citation>
    <scope>NUCLEOTIDE SEQUENCE</scope>
    <source>
        <tissue evidence="1">Mature leaves</tissue>
    </source>
</reference>
<accession>A0A6N2C3D4</accession>
<sequence length="144" mass="16665">MKEEVTEYKKLNIYRRPSVAEKEAVIKVTGAKDIRMEYGMHVFTGQDFRNMTSLTVWGIRTTPKGMDWIDAKRILTVMSILGNHFVTVEIFLHEGLINVYDCNLVVTENDKFFTLIQSVFELLPKLLKQSGIMNHMPEKLLTQP</sequence>
<dbReference type="EMBL" id="RXGB01000791">
    <property type="protein sequence ID" value="TMX01705.1"/>
    <property type="molecule type" value="Genomic_DNA"/>
</dbReference>
<protein>
    <submittedName>
        <fullName evidence="1">Uncharacterized protein</fullName>
    </submittedName>
</protein>
<dbReference type="AlphaFoldDB" id="A0A6N2C3D4"/>
<proteinExistence type="predicted"/>
<organism evidence="1">
    <name type="scientific">Solanum chilense</name>
    <name type="common">Tomato</name>
    <name type="synonym">Lycopersicon chilense</name>
    <dbReference type="NCBI Taxonomy" id="4083"/>
    <lineage>
        <taxon>Eukaryota</taxon>
        <taxon>Viridiplantae</taxon>
        <taxon>Streptophyta</taxon>
        <taxon>Embryophyta</taxon>
        <taxon>Tracheophyta</taxon>
        <taxon>Spermatophyta</taxon>
        <taxon>Magnoliopsida</taxon>
        <taxon>eudicotyledons</taxon>
        <taxon>Gunneridae</taxon>
        <taxon>Pentapetalae</taxon>
        <taxon>asterids</taxon>
        <taxon>lamiids</taxon>
        <taxon>Solanales</taxon>
        <taxon>Solanaceae</taxon>
        <taxon>Solanoideae</taxon>
        <taxon>Solaneae</taxon>
        <taxon>Solanum</taxon>
        <taxon>Solanum subgen. Lycopersicon</taxon>
    </lineage>
</organism>
<name>A0A6N2C3D4_SOLCI</name>
<gene>
    <name evidence="1" type="ORF">EJD97_023871</name>
</gene>
<evidence type="ECO:0000313" key="1">
    <source>
        <dbReference type="EMBL" id="TMX01705.1"/>
    </source>
</evidence>